<dbReference type="PANTHER" id="PTHR40695">
    <property type="entry name" value="4-PHOSPHOPANTOATE--BETA-ALANINE LIGASE"/>
    <property type="match status" value="1"/>
</dbReference>
<dbReference type="EMBL" id="DSTX01000009">
    <property type="protein sequence ID" value="HFK20669.1"/>
    <property type="molecule type" value="Genomic_DNA"/>
</dbReference>
<comment type="subunit">
    <text evidence="5">Homodimer.</text>
</comment>
<feature type="binding site" evidence="5">
    <location>
        <position position="42"/>
    </location>
    <ligand>
        <name>ATP</name>
        <dbReference type="ChEBI" id="CHEBI:30616"/>
    </ligand>
</feature>
<keyword evidence="1 5" id="KW-0436">Ligase</keyword>
<reference evidence="6" key="1">
    <citation type="journal article" date="2020" name="mSystems">
        <title>Genome- and Community-Level Interaction Insights into Carbon Utilization and Element Cycling Functions of Hydrothermarchaeota in Hydrothermal Sediment.</title>
        <authorList>
            <person name="Zhou Z."/>
            <person name="Liu Y."/>
            <person name="Xu W."/>
            <person name="Pan J."/>
            <person name="Luo Z.H."/>
            <person name="Li M."/>
        </authorList>
    </citation>
    <scope>NUCLEOTIDE SEQUENCE [LARGE SCALE GENOMIC DNA]</scope>
    <source>
        <strain evidence="6">SpSt-468</strain>
    </source>
</reference>
<accession>A0A7C3EWW1</accession>
<dbReference type="InterPro" id="IPR002855">
    <property type="entry name" value="PPS/PS"/>
</dbReference>
<evidence type="ECO:0000256" key="1">
    <source>
        <dbReference type="ARBA" id="ARBA00022598"/>
    </source>
</evidence>
<dbReference type="PIRSF" id="PIRSF004853">
    <property type="entry name" value="UCP004853"/>
    <property type="match status" value="1"/>
</dbReference>
<dbReference type="Gene3D" id="3.40.50.12640">
    <property type="entry name" value="Phosphopantoate/pantothenate synthetase"/>
    <property type="match status" value="1"/>
</dbReference>
<evidence type="ECO:0000256" key="4">
    <source>
        <dbReference type="ARBA" id="ARBA00022993"/>
    </source>
</evidence>
<proteinExistence type="inferred from homology"/>
<gene>
    <name evidence="6" type="ORF">ENS19_05225</name>
</gene>
<dbReference type="Pfam" id="PF02006">
    <property type="entry name" value="PPS_PS"/>
    <property type="match status" value="1"/>
</dbReference>
<dbReference type="GO" id="GO:0015937">
    <property type="term" value="P:coenzyme A biosynthetic process"/>
    <property type="evidence" value="ECO:0007669"/>
    <property type="project" value="UniProtKB-UniRule"/>
</dbReference>
<feature type="binding site" evidence="5">
    <location>
        <begin position="203"/>
        <end position="204"/>
    </location>
    <ligand>
        <name>ATP</name>
        <dbReference type="ChEBI" id="CHEBI:30616"/>
    </ligand>
</feature>
<evidence type="ECO:0000256" key="2">
    <source>
        <dbReference type="ARBA" id="ARBA00022741"/>
    </source>
</evidence>
<dbReference type="NCBIfam" id="NF010324">
    <property type="entry name" value="PRK13761.1"/>
    <property type="match status" value="1"/>
</dbReference>
<evidence type="ECO:0000256" key="3">
    <source>
        <dbReference type="ARBA" id="ARBA00022840"/>
    </source>
</evidence>
<keyword evidence="3 5" id="KW-0067">ATP-binding</keyword>
<keyword evidence="4 5" id="KW-0173">Coenzyme A biosynthesis</keyword>
<dbReference type="InterPro" id="IPR038138">
    <property type="entry name" value="PPS/PS_sf"/>
</dbReference>
<feature type="binding site" evidence="5">
    <location>
        <position position="20"/>
    </location>
    <ligand>
        <name>ATP</name>
        <dbReference type="ChEBI" id="CHEBI:30616"/>
    </ligand>
</feature>
<name>A0A7C3EWW1_9CREN</name>
<dbReference type="UniPathway" id="UPA00241"/>
<comment type="function">
    <text evidence="5">Catalyzes the condensation of (R)-4-phosphopantoate and beta-alanine to 4'-phosphopantothenate in the CoA biosynthesis pathway.</text>
</comment>
<feature type="binding site" evidence="5">
    <location>
        <begin position="185"/>
        <end position="187"/>
    </location>
    <ligand>
        <name>ATP</name>
        <dbReference type="ChEBI" id="CHEBI:30616"/>
    </ligand>
</feature>
<dbReference type="PANTHER" id="PTHR40695:SF1">
    <property type="entry name" value="4-PHOSPHOPANTOATE--BETA-ALANINE LIGASE"/>
    <property type="match status" value="1"/>
</dbReference>
<evidence type="ECO:0000313" key="6">
    <source>
        <dbReference type="EMBL" id="HFK20669.1"/>
    </source>
</evidence>
<comment type="caution">
    <text evidence="6">The sequence shown here is derived from an EMBL/GenBank/DDBJ whole genome shotgun (WGS) entry which is preliminary data.</text>
</comment>
<evidence type="ECO:0000256" key="5">
    <source>
        <dbReference type="HAMAP-Rule" id="MF_02224"/>
    </source>
</evidence>
<feature type="binding site" evidence="5">
    <location>
        <begin position="191"/>
        <end position="192"/>
    </location>
    <ligand>
        <name>ATP</name>
        <dbReference type="ChEBI" id="CHEBI:30616"/>
    </ligand>
</feature>
<protein>
    <recommendedName>
        <fullName evidence="5">4-phosphopantoate--beta-alanine ligase</fullName>
        <ecNumber evidence="5">6.3.2.36</ecNumber>
    </recommendedName>
    <alternativeName>
        <fullName evidence="5">Phosphopantothenate synthetase</fullName>
        <shortName evidence="5">PPS</shortName>
    </alternativeName>
</protein>
<dbReference type="EC" id="6.3.2.36" evidence="5"/>
<dbReference type="GO" id="GO:0016881">
    <property type="term" value="F:acid-amino acid ligase activity"/>
    <property type="evidence" value="ECO:0007669"/>
    <property type="project" value="UniProtKB-UniRule"/>
</dbReference>
<comment type="similarity">
    <text evidence="5">Belongs to the archaeal phosphopantothenate synthetase family.</text>
</comment>
<comment type="catalytic activity">
    <reaction evidence="5">
        <text>(R)-4-phosphopantoate + beta-alanine + ATP = (R)-4'-phosphopantothenate + AMP + diphosphate + H(+)</text>
        <dbReference type="Rhea" id="RHEA:27930"/>
        <dbReference type="ChEBI" id="CHEBI:10986"/>
        <dbReference type="ChEBI" id="CHEBI:15378"/>
        <dbReference type="ChEBI" id="CHEBI:30616"/>
        <dbReference type="ChEBI" id="CHEBI:33019"/>
        <dbReference type="ChEBI" id="CHEBI:57966"/>
        <dbReference type="ChEBI" id="CHEBI:61294"/>
        <dbReference type="ChEBI" id="CHEBI:456215"/>
        <dbReference type="EC" id="6.3.2.36"/>
    </reaction>
</comment>
<comment type="pathway">
    <text evidence="5">Cofactor biosynthesis; coenzyme A biosynthesis.</text>
</comment>
<organism evidence="6">
    <name type="scientific">Candidatus Methanomethylicus mesodigestus</name>
    <dbReference type="NCBI Taxonomy" id="1867258"/>
    <lineage>
        <taxon>Archaea</taxon>
        <taxon>Thermoproteota</taxon>
        <taxon>Methanosuratincolia</taxon>
        <taxon>Candidatus Methanomethylicales</taxon>
        <taxon>Candidatus Methanomethylicaceae</taxon>
        <taxon>Candidatus Methanomethylicus</taxon>
    </lineage>
</organism>
<dbReference type="GO" id="GO:0005524">
    <property type="term" value="F:ATP binding"/>
    <property type="evidence" value="ECO:0007669"/>
    <property type="project" value="UniProtKB-KW"/>
</dbReference>
<keyword evidence="2 5" id="KW-0547">Nucleotide-binding</keyword>
<sequence>MGIRLKIPRNHCRGESLRIRERLIRGEEAGVVAKAGLIAHGRGEAFDYLIGEASIPPAIFAARAAAASILLASRPVISVNGNVAALAPEALVRLSKATGAPLEVNLFYRTRRRERAVRSALLKAGAKEVLGVGERASATIPELFSDRRKVDPRGIYSADVVIVPLEDGDRAMALRKMGKFVIAVDLNPLSRTSQVADITIVDNVLRALPNIASAVEELRQLQKAELKGILERFDNRKNLSETLLFIRERLASIAKED</sequence>
<dbReference type="AlphaFoldDB" id="A0A7C3EWW1"/>
<dbReference type="HAMAP" id="MF_02224">
    <property type="entry name" value="PPS"/>
    <property type="match status" value="1"/>
</dbReference>